<dbReference type="InterPro" id="IPR011078">
    <property type="entry name" value="PyrdxlP_homeostasis"/>
</dbReference>
<evidence type="ECO:0000256" key="2">
    <source>
        <dbReference type="HAMAP-Rule" id="MF_02087"/>
    </source>
</evidence>
<dbReference type="EMBL" id="LT629749">
    <property type="protein sequence ID" value="SDS92233.1"/>
    <property type="molecule type" value="Genomic_DNA"/>
</dbReference>
<feature type="domain" description="Alanine racemase N-terminal" evidence="5">
    <location>
        <begin position="13"/>
        <end position="231"/>
    </location>
</feature>
<accession>A0A1H1W572</accession>
<dbReference type="Gene3D" id="3.20.20.10">
    <property type="entry name" value="Alanine racemase"/>
    <property type="match status" value="1"/>
</dbReference>
<dbReference type="NCBIfam" id="TIGR00044">
    <property type="entry name" value="YggS family pyridoxal phosphate-dependent enzyme"/>
    <property type="match status" value="1"/>
</dbReference>
<dbReference type="HAMAP" id="MF_02087">
    <property type="entry name" value="PLP_homeostasis"/>
    <property type="match status" value="1"/>
</dbReference>
<dbReference type="CDD" id="cd00635">
    <property type="entry name" value="PLPDE_III_YBL036c_like"/>
    <property type="match status" value="1"/>
</dbReference>
<sequence>MTSVAERASRVRARIDAACRAARRDPAEVRLMAVTKTHGPPVLEEAYAAGLRLFGENRVPEAAEKAEQFADRTDLAWALIGHLQTNKVARALRFAAELHTLDSLRLAEALDRRLQEEGRSLDVFVQVNTSAEPAKTGLAPEEVEAFVLGLRPFSALRVRGLMTLAVFSDDQDAVGACFARLAELQRRLRQLDGAPGSYDELSMGMSGDFELAIAHGATTVRVGQTLFGARPAAPVR</sequence>
<dbReference type="GO" id="GO:0030170">
    <property type="term" value="F:pyridoxal phosphate binding"/>
    <property type="evidence" value="ECO:0007669"/>
    <property type="project" value="UniProtKB-UniRule"/>
</dbReference>
<dbReference type="RefSeq" id="WP_091413371.1">
    <property type="nucleotide sequence ID" value="NZ_LT629749.1"/>
</dbReference>
<dbReference type="InterPro" id="IPR029066">
    <property type="entry name" value="PLP-binding_barrel"/>
</dbReference>
<gene>
    <name evidence="6" type="ORF">SAMN04488543_2648</name>
</gene>
<evidence type="ECO:0000256" key="1">
    <source>
        <dbReference type="ARBA" id="ARBA00022898"/>
    </source>
</evidence>
<comment type="cofactor">
    <cofactor evidence="3">
        <name>pyridoxal 5'-phosphate</name>
        <dbReference type="ChEBI" id="CHEBI:597326"/>
    </cofactor>
</comment>
<name>A0A1H1W572_9ACTN</name>
<evidence type="ECO:0000259" key="5">
    <source>
        <dbReference type="Pfam" id="PF01168"/>
    </source>
</evidence>
<dbReference type="PANTHER" id="PTHR10146">
    <property type="entry name" value="PROLINE SYNTHETASE CO-TRANSCRIBED BACTERIAL HOMOLOG PROTEIN"/>
    <property type="match status" value="1"/>
</dbReference>
<dbReference type="Proteomes" id="UP000199092">
    <property type="component" value="Chromosome I"/>
</dbReference>
<dbReference type="STRING" id="546871.SAMN04488543_2648"/>
<comment type="function">
    <text evidence="2">Pyridoxal 5'-phosphate (PLP)-binding protein, which is involved in PLP homeostasis.</text>
</comment>
<dbReference type="Pfam" id="PF01168">
    <property type="entry name" value="Ala_racemase_N"/>
    <property type="match status" value="1"/>
</dbReference>
<comment type="similarity">
    <text evidence="2 4">Belongs to the pyridoxal phosphate-binding protein YggS/PROSC family.</text>
</comment>
<evidence type="ECO:0000313" key="7">
    <source>
        <dbReference type="Proteomes" id="UP000199092"/>
    </source>
</evidence>
<dbReference type="PIRSF" id="PIRSF004848">
    <property type="entry name" value="YBL036c_PLPDEIII"/>
    <property type="match status" value="1"/>
</dbReference>
<organism evidence="6 7">
    <name type="scientific">Friedmanniella luteola</name>
    <dbReference type="NCBI Taxonomy" id="546871"/>
    <lineage>
        <taxon>Bacteria</taxon>
        <taxon>Bacillati</taxon>
        <taxon>Actinomycetota</taxon>
        <taxon>Actinomycetes</taxon>
        <taxon>Propionibacteriales</taxon>
        <taxon>Nocardioidaceae</taxon>
        <taxon>Friedmanniella</taxon>
    </lineage>
</organism>
<proteinExistence type="inferred from homology"/>
<dbReference type="FunFam" id="3.20.20.10:FF:000018">
    <property type="entry name" value="Pyridoxal phosphate homeostasis protein"/>
    <property type="match status" value="1"/>
</dbReference>
<dbReference type="SUPFAM" id="SSF51419">
    <property type="entry name" value="PLP-binding barrel"/>
    <property type="match status" value="1"/>
</dbReference>
<feature type="modified residue" description="N6-(pyridoxal phosphate)lysine" evidence="2 3">
    <location>
        <position position="36"/>
    </location>
</feature>
<evidence type="ECO:0000256" key="3">
    <source>
        <dbReference type="PIRSR" id="PIRSR004848-1"/>
    </source>
</evidence>
<dbReference type="PANTHER" id="PTHR10146:SF14">
    <property type="entry name" value="PYRIDOXAL PHOSPHATE HOMEOSTASIS PROTEIN"/>
    <property type="match status" value="1"/>
</dbReference>
<keyword evidence="1 2" id="KW-0663">Pyridoxal phosphate</keyword>
<evidence type="ECO:0000256" key="4">
    <source>
        <dbReference type="RuleBase" id="RU004514"/>
    </source>
</evidence>
<keyword evidence="7" id="KW-1185">Reference proteome</keyword>
<dbReference type="InterPro" id="IPR001608">
    <property type="entry name" value="Ala_racemase_N"/>
</dbReference>
<evidence type="ECO:0000313" key="6">
    <source>
        <dbReference type="EMBL" id="SDS92233.1"/>
    </source>
</evidence>
<dbReference type="AlphaFoldDB" id="A0A1H1W572"/>
<reference evidence="6 7" key="1">
    <citation type="submission" date="2016-10" db="EMBL/GenBank/DDBJ databases">
        <authorList>
            <person name="de Groot N.N."/>
        </authorList>
    </citation>
    <scope>NUCLEOTIDE SEQUENCE [LARGE SCALE GENOMIC DNA]</scope>
    <source>
        <strain evidence="6 7">DSM 21741</strain>
    </source>
</reference>
<dbReference type="OrthoDB" id="9804072at2"/>
<protein>
    <recommendedName>
        <fullName evidence="2">Pyridoxal phosphate homeostasis protein</fullName>
        <shortName evidence="2">PLP homeostasis protein</shortName>
    </recommendedName>
</protein>